<dbReference type="EMBL" id="CAVNYO010000048">
    <property type="protein sequence ID" value="CAK5264122.1"/>
    <property type="molecule type" value="Genomic_DNA"/>
</dbReference>
<accession>A0AAD2GXQ3</accession>
<dbReference type="Proteomes" id="UP001295794">
    <property type="component" value="Unassembled WGS sequence"/>
</dbReference>
<feature type="chain" id="PRO_5042210638" description="Transmembrane protein" evidence="3">
    <location>
        <begin position="24"/>
        <end position="461"/>
    </location>
</feature>
<feature type="compositionally biased region" description="Low complexity" evidence="1">
    <location>
        <begin position="409"/>
        <end position="419"/>
    </location>
</feature>
<evidence type="ECO:0000256" key="2">
    <source>
        <dbReference type="SAM" id="Phobius"/>
    </source>
</evidence>
<proteinExistence type="predicted"/>
<reference evidence="4" key="1">
    <citation type="submission" date="2023-11" db="EMBL/GenBank/DDBJ databases">
        <authorList>
            <person name="De Vega J J."/>
            <person name="De Vega J J."/>
        </authorList>
    </citation>
    <scope>NUCLEOTIDE SEQUENCE</scope>
</reference>
<evidence type="ECO:0000256" key="3">
    <source>
        <dbReference type="SAM" id="SignalP"/>
    </source>
</evidence>
<feature type="region of interest" description="Disordered" evidence="1">
    <location>
        <begin position="431"/>
        <end position="461"/>
    </location>
</feature>
<organism evidence="4 5">
    <name type="scientific">Mycena citricolor</name>
    <dbReference type="NCBI Taxonomy" id="2018698"/>
    <lineage>
        <taxon>Eukaryota</taxon>
        <taxon>Fungi</taxon>
        <taxon>Dikarya</taxon>
        <taxon>Basidiomycota</taxon>
        <taxon>Agaricomycotina</taxon>
        <taxon>Agaricomycetes</taxon>
        <taxon>Agaricomycetidae</taxon>
        <taxon>Agaricales</taxon>
        <taxon>Marasmiineae</taxon>
        <taxon>Mycenaceae</taxon>
        <taxon>Mycena</taxon>
    </lineage>
</organism>
<evidence type="ECO:0000313" key="5">
    <source>
        <dbReference type="Proteomes" id="UP001295794"/>
    </source>
</evidence>
<feature type="transmembrane region" description="Helical" evidence="2">
    <location>
        <begin position="200"/>
        <end position="223"/>
    </location>
</feature>
<keyword evidence="2" id="KW-1133">Transmembrane helix</keyword>
<feature type="signal peptide" evidence="3">
    <location>
        <begin position="1"/>
        <end position="23"/>
    </location>
</feature>
<evidence type="ECO:0000313" key="4">
    <source>
        <dbReference type="EMBL" id="CAK5264122.1"/>
    </source>
</evidence>
<keyword evidence="3" id="KW-0732">Signal</keyword>
<feature type="compositionally biased region" description="Low complexity" evidence="1">
    <location>
        <begin position="391"/>
        <end position="400"/>
    </location>
</feature>
<comment type="caution">
    <text evidence="4">The sequence shown here is derived from an EMBL/GenBank/DDBJ whole genome shotgun (WGS) entry which is preliminary data.</text>
</comment>
<protein>
    <recommendedName>
        <fullName evidence="6">Transmembrane protein</fullName>
    </recommendedName>
</protein>
<sequence length="461" mass="47875">MTQLDVLAAAAGVLISIAHLAAGSPTPDAPLNKRTAQSTALCLSPTYDWMSSSHKLSPCLLSSVILGTCFTGNWNVPSLGPGQGYTAPNATTANLCTCSWTAYNLLSACTACQGFDSAIDNWAAYDASCGGLVSDTYYPQNVTLPAGTVIPSWAGVDPTTWNNGRFDTAQAQALHDKNNPDLVPGSGQVPVSGSKVPTGAIAGGVVGGVVVLLLGAYVAYRLWAKRQATVRRNSGPRPLYRARSLSADSNKWGARLVSSSSFGVSGPTRPSTMYTPTARHTQLGSITSVSYMSETSPSPPRTLSPLPVALHTMTPFPHTAVPPPISRKTSESTLSTTQRPVSVPSSPPPPAIPEVPEDGGYFDRRERINPPAYSASPEPAEPIALPPPSRSPSASPGPSAGHRRDKLSVESARLSRSVASVASMEEVLGSMGLAPLPGSPSTATVATGHSAEMAARHPTPF</sequence>
<keyword evidence="2" id="KW-0812">Transmembrane</keyword>
<evidence type="ECO:0008006" key="6">
    <source>
        <dbReference type="Google" id="ProtNLM"/>
    </source>
</evidence>
<dbReference type="AlphaFoldDB" id="A0AAD2GXQ3"/>
<feature type="region of interest" description="Disordered" evidence="1">
    <location>
        <begin position="314"/>
        <end position="419"/>
    </location>
</feature>
<name>A0AAD2GXQ3_9AGAR</name>
<keyword evidence="2" id="KW-0472">Membrane</keyword>
<keyword evidence="5" id="KW-1185">Reference proteome</keyword>
<feature type="compositionally biased region" description="Low complexity" evidence="1">
    <location>
        <begin position="370"/>
        <end position="383"/>
    </location>
</feature>
<gene>
    <name evidence="4" type="ORF">MYCIT1_LOCUS4042</name>
</gene>
<evidence type="ECO:0000256" key="1">
    <source>
        <dbReference type="SAM" id="MobiDB-lite"/>
    </source>
</evidence>